<evidence type="ECO:0000256" key="1">
    <source>
        <dbReference type="ARBA" id="ARBA00004251"/>
    </source>
</evidence>
<evidence type="ECO:0000256" key="2">
    <source>
        <dbReference type="ARBA" id="ARBA00009592"/>
    </source>
</evidence>
<dbReference type="Gene3D" id="3.80.10.10">
    <property type="entry name" value="Ribonuclease Inhibitor"/>
    <property type="match status" value="4"/>
</dbReference>
<dbReference type="InterPro" id="IPR046956">
    <property type="entry name" value="RLP23-like"/>
</dbReference>
<dbReference type="InParanoid" id="A0A059BE64"/>
<evidence type="ECO:0000256" key="10">
    <source>
        <dbReference type="ARBA" id="ARBA00023170"/>
    </source>
</evidence>
<reference evidence="13" key="1">
    <citation type="submission" date="2013-07" db="EMBL/GenBank/DDBJ databases">
        <title>The genome of Eucalyptus grandis.</title>
        <authorList>
            <person name="Schmutz J."/>
            <person name="Hayes R."/>
            <person name="Myburg A."/>
            <person name="Tuskan G."/>
            <person name="Grattapaglia D."/>
            <person name="Rokhsar D.S."/>
        </authorList>
    </citation>
    <scope>NUCLEOTIDE SEQUENCE</scope>
    <source>
        <tissue evidence="13">Leaf extractions</tissue>
    </source>
</reference>
<evidence type="ECO:0000259" key="12">
    <source>
        <dbReference type="Pfam" id="PF08263"/>
    </source>
</evidence>
<evidence type="ECO:0000256" key="4">
    <source>
        <dbReference type="ARBA" id="ARBA00022614"/>
    </source>
</evidence>
<comment type="subcellular location">
    <subcellularLocation>
        <location evidence="1">Cell membrane</location>
        <topology evidence="1">Single-pass type I membrane protein</topology>
    </subcellularLocation>
</comment>
<dbReference type="AlphaFoldDB" id="A0A059BE64"/>
<dbReference type="InterPro" id="IPR003591">
    <property type="entry name" value="Leu-rich_rpt_typical-subtyp"/>
</dbReference>
<feature type="non-terminal residue" evidence="13">
    <location>
        <position position="724"/>
    </location>
</feature>
<evidence type="ECO:0000256" key="6">
    <source>
        <dbReference type="ARBA" id="ARBA00022729"/>
    </source>
</evidence>
<gene>
    <name evidence="13" type="ORF">EUGRSUZ_G02099</name>
</gene>
<dbReference type="FunFam" id="3.80.10.10:FF:000213">
    <property type="entry name" value="Tyrosine-sulfated glycopeptide receptor 1"/>
    <property type="match status" value="1"/>
</dbReference>
<evidence type="ECO:0000313" key="13">
    <source>
        <dbReference type="EMBL" id="KCW64492.1"/>
    </source>
</evidence>
<feature type="domain" description="Leucine-rich repeat-containing N-terminal plant-type" evidence="12">
    <location>
        <begin position="19"/>
        <end position="54"/>
    </location>
</feature>
<keyword evidence="6" id="KW-0732">Signal</keyword>
<keyword evidence="5" id="KW-0812">Transmembrane</keyword>
<dbReference type="InterPro" id="IPR001611">
    <property type="entry name" value="Leu-rich_rpt"/>
</dbReference>
<dbReference type="PANTHER" id="PTHR48063">
    <property type="entry name" value="LRR RECEPTOR-LIKE KINASE"/>
    <property type="match status" value="1"/>
</dbReference>
<evidence type="ECO:0000256" key="7">
    <source>
        <dbReference type="ARBA" id="ARBA00022737"/>
    </source>
</evidence>
<proteinExistence type="inferred from homology"/>
<dbReference type="Gramene" id="KCW64492">
    <property type="protein sequence ID" value="KCW64492"/>
    <property type="gene ID" value="EUGRSUZ_G02099"/>
</dbReference>
<keyword evidence="8" id="KW-1133">Transmembrane helix</keyword>
<keyword evidence="11" id="KW-0325">Glycoprotein</keyword>
<dbReference type="PROSITE" id="PS51450">
    <property type="entry name" value="LRR"/>
    <property type="match status" value="3"/>
</dbReference>
<evidence type="ECO:0000256" key="3">
    <source>
        <dbReference type="ARBA" id="ARBA00022475"/>
    </source>
</evidence>
<name>A0A059BE64_EUCGR</name>
<dbReference type="InterPro" id="IPR032675">
    <property type="entry name" value="LRR_dom_sf"/>
</dbReference>
<dbReference type="PRINTS" id="PR00019">
    <property type="entry name" value="LEURICHRPT"/>
</dbReference>
<keyword evidence="4" id="KW-0433">Leucine-rich repeat</keyword>
<dbReference type="PANTHER" id="PTHR48063:SF112">
    <property type="entry name" value="RECEPTOR LIKE PROTEIN 30-LIKE"/>
    <property type="match status" value="1"/>
</dbReference>
<dbReference type="OMA" id="WIANTRR"/>
<dbReference type="Pfam" id="PF08263">
    <property type="entry name" value="LRRNT_2"/>
    <property type="match status" value="1"/>
</dbReference>
<evidence type="ECO:0000256" key="9">
    <source>
        <dbReference type="ARBA" id="ARBA00023136"/>
    </source>
</evidence>
<comment type="similarity">
    <text evidence="2">Belongs to the RLP family.</text>
</comment>
<sequence length="724" mass="80963">MASYTSTGFVPTLFCIRVEREALLKFKHDLIDPSERLSSWTSKDCCKWEGVECNEETGHVSKLDLRNPCDGRWKCTLGGKIHPAVYELNHLKYLDLSFNNFSTQKIPASLASLQNLEYLNLSQGGFYGDLPGQLSNLSKLWYLDLSNWLSPINMLSSLEVLILRGCYLRDASASLHVNFTSLRFLDLSNNFINPSIPPWIQNFSKLSHLDLSSNDLQGMFPIVILENSQRLKFLDVSSNRLEGELLKNLTIFCKMQVLNLGYNKFSGRISDTKDDALICGQSDLKIIDVGNNNFSGHLPNQFWNFKNLESLDLSLNSILGPIPITMSHLSSLRNLHLSFNKLSGSIPESIGLLSNLELMDITNNQLHGVVNELHFANLTSLIYLFLDLNELVINVNASWVPPFQIHMITMSSCKVGPQFPNWLRTQRNIWELGIGNIPNSLCMSEGLSFLDLSKNKLSGRLPQCWRKSQMNLGWISLGENKLNGLIPNSLCHLERLVVLGLHENGLSGSLSFAIINLERNYFTGDIPLQLCHLATLQYLSLAHNNISGGIPLCFDNFSRMWANSTSTPFIQLADAFPVMVNIKGTNLEFTKTLPYLFSPDLSSNSLDGQIPEGLTWLAQLQKLNLSHNKLIGKIPSSIGNLRYLESLNLSNNKLSSKIPPTISKLDFLSHLDLSFNNLSGPIPSGNQLSTLEDQFVYRGNDGLCGGPLPKVCPGDEHNDMDKQD</sequence>
<dbReference type="InterPro" id="IPR013210">
    <property type="entry name" value="LRR_N_plant-typ"/>
</dbReference>
<protein>
    <recommendedName>
        <fullName evidence="12">Leucine-rich repeat-containing N-terminal plant-type domain-containing protein</fullName>
    </recommendedName>
</protein>
<keyword evidence="7" id="KW-0677">Repeat</keyword>
<keyword evidence="10" id="KW-0675">Receptor</keyword>
<dbReference type="SMART" id="SM00365">
    <property type="entry name" value="LRR_SD22"/>
    <property type="match status" value="6"/>
</dbReference>
<dbReference type="GO" id="GO:0005886">
    <property type="term" value="C:plasma membrane"/>
    <property type="evidence" value="ECO:0007669"/>
    <property type="project" value="UniProtKB-SubCell"/>
</dbReference>
<evidence type="ECO:0000256" key="5">
    <source>
        <dbReference type="ARBA" id="ARBA00022692"/>
    </source>
</evidence>
<dbReference type="FunFam" id="3.80.10.10:FF:000095">
    <property type="entry name" value="LRR receptor-like serine/threonine-protein kinase GSO1"/>
    <property type="match status" value="1"/>
</dbReference>
<keyword evidence="3" id="KW-1003">Cell membrane</keyword>
<dbReference type="Pfam" id="PF00560">
    <property type="entry name" value="LRR_1"/>
    <property type="match status" value="6"/>
</dbReference>
<dbReference type="Pfam" id="PF13855">
    <property type="entry name" value="LRR_8"/>
    <property type="match status" value="2"/>
</dbReference>
<evidence type="ECO:0000256" key="8">
    <source>
        <dbReference type="ARBA" id="ARBA00022989"/>
    </source>
</evidence>
<dbReference type="SMART" id="SM00369">
    <property type="entry name" value="LRR_TYP"/>
    <property type="match status" value="7"/>
</dbReference>
<organism evidence="13">
    <name type="scientific">Eucalyptus grandis</name>
    <name type="common">Flooded gum</name>
    <dbReference type="NCBI Taxonomy" id="71139"/>
    <lineage>
        <taxon>Eukaryota</taxon>
        <taxon>Viridiplantae</taxon>
        <taxon>Streptophyta</taxon>
        <taxon>Embryophyta</taxon>
        <taxon>Tracheophyta</taxon>
        <taxon>Spermatophyta</taxon>
        <taxon>Magnoliopsida</taxon>
        <taxon>eudicotyledons</taxon>
        <taxon>Gunneridae</taxon>
        <taxon>Pentapetalae</taxon>
        <taxon>rosids</taxon>
        <taxon>malvids</taxon>
        <taxon>Myrtales</taxon>
        <taxon>Myrtaceae</taxon>
        <taxon>Myrtoideae</taxon>
        <taxon>Eucalypteae</taxon>
        <taxon>Eucalyptus</taxon>
    </lineage>
</organism>
<accession>A0A059BE64</accession>
<keyword evidence="9" id="KW-0472">Membrane</keyword>
<dbReference type="EMBL" id="KK198759">
    <property type="protein sequence ID" value="KCW64492.1"/>
    <property type="molecule type" value="Genomic_DNA"/>
</dbReference>
<dbReference type="SUPFAM" id="SSF52058">
    <property type="entry name" value="L domain-like"/>
    <property type="match status" value="3"/>
</dbReference>
<evidence type="ECO:0000256" key="11">
    <source>
        <dbReference type="ARBA" id="ARBA00023180"/>
    </source>
</evidence>